<reference evidence="3 4" key="1">
    <citation type="submission" date="2018-01" db="EMBL/GenBank/DDBJ databases">
        <title>G. obscuriglobus.</title>
        <authorList>
            <person name="Franke J."/>
            <person name="Blomberg W."/>
            <person name="Selmecki A."/>
        </authorList>
    </citation>
    <scope>NUCLEOTIDE SEQUENCE [LARGE SCALE GENOMIC DNA]</scope>
    <source>
        <strain evidence="3 4">DSM 5831</strain>
    </source>
</reference>
<dbReference type="PANTHER" id="PTHR30093">
    <property type="entry name" value="GENERAL SECRETION PATHWAY PROTEIN G"/>
    <property type="match status" value="1"/>
</dbReference>
<dbReference type="InterPro" id="IPR045584">
    <property type="entry name" value="Pilin-like"/>
</dbReference>
<dbReference type="InterPro" id="IPR011453">
    <property type="entry name" value="DUF1559"/>
</dbReference>
<dbReference type="NCBIfam" id="TIGR02532">
    <property type="entry name" value="IV_pilin_GFxxxE"/>
    <property type="match status" value="1"/>
</dbReference>
<dbReference type="PANTHER" id="PTHR30093:SF2">
    <property type="entry name" value="TYPE II SECRETION SYSTEM PROTEIN H"/>
    <property type="match status" value="1"/>
</dbReference>
<keyword evidence="4" id="KW-1185">Reference proteome</keyword>
<protein>
    <submittedName>
        <fullName evidence="3">DUF1559 domain-containing protein</fullName>
    </submittedName>
</protein>
<dbReference type="InterPro" id="IPR027558">
    <property type="entry name" value="Pre_pil_HX9DG_C"/>
</dbReference>
<dbReference type="EMBL" id="CP025958">
    <property type="protein sequence ID" value="AWM40352.1"/>
    <property type="molecule type" value="Genomic_DNA"/>
</dbReference>
<keyword evidence="1" id="KW-0812">Transmembrane</keyword>
<organism evidence="3 4">
    <name type="scientific">Gemmata obscuriglobus</name>
    <dbReference type="NCBI Taxonomy" id="114"/>
    <lineage>
        <taxon>Bacteria</taxon>
        <taxon>Pseudomonadati</taxon>
        <taxon>Planctomycetota</taxon>
        <taxon>Planctomycetia</taxon>
        <taxon>Gemmatales</taxon>
        <taxon>Gemmataceae</taxon>
        <taxon>Gemmata</taxon>
    </lineage>
</organism>
<accession>A0A2Z3H7I4</accession>
<dbReference type="SUPFAM" id="SSF54523">
    <property type="entry name" value="Pili subunits"/>
    <property type="match status" value="1"/>
</dbReference>
<evidence type="ECO:0000313" key="3">
    <source>
        <dbReference type="EMBL" id="AWM40352.1"/>
    </source>
</evidence>
<dbReference type="InterPro" id="IPR012902">
    <property type="entry name" value="N_methyl_site"/>
</dbReference>
<evidence type="ECO:0000256" key="1">
    <source>
        <dbReference type="SAM" id="Phobius"/>
    </source>
</evidence>
<dbReference type="Proteomes" id="UP000245802">
    <property type="component" value="Chromosome"/>
</dbReference>
<sequence>MNRMILNPVHPVDPVKNSLRAPLPGGRGSSRQWPYYRVRVSAPRPASGGIDRRTLVSTSMVRGAGGVTAIARRGLSLLELLVAVGILSVLAGLILAGVQRARVSAARLGCADHLRQIALAAHGYHGARHRLPTGMARDDGKVPEPYLSWLARLLPHLERDALWEQTEAAFRQERNFLTPAHAARSALVPIFLCPSDGRLSGPAGKDATLHAVAHTSYLGVEGRNAGVADGLLYMDSRHALSDATDGTSSTLLVGERPPNADFSLGWWYAGWGQAQNGDAEFLLGARTRCYNRYRATCDEGPYRFTAGRLDNPCDAFHFWSPHPGGAHFAFADGSVRFLRYAADDILPALATRAGGEAVSAPE</sequence>
<feature type="transmembrane region" description="Helical" evidence="1">
    <location>
        <begin position="77"/>
        <end position="98"/>
    </location>
</feature>
<dbReference type="AlphaFoldDB" id="A0A2Z3H7I4"/>
<dbReference type="PROSITE" id="PS00409">
    <property type="entry name" value="PROKAR_NTER_METHYL"/>
    <property type="match status" value="1"/>
</dbReference>
<keyword evidence="1" id="KW-0472">Membrane</keyword>
<feature type="domain" description="DUF1559" evidence="2">
    <location>
        <begin position="99"/>
        <end position="343"/>
    </location>
</feature>
<keyword evidence="1" id="KW-1133">Transmembrane helix</keyword>
<gene>
    <name evidence="3" type="ORF">C1280_27355</name>
</gene>
<dbReference type="NCBIfam" id="TIGR04294">
    <property type="entry name" value="pre_pil_HX9DG"/>
    <property type="match status" value="1"/>
</dbReference>
<evidence type="ECO:0000259" key="2">
    <source>
        <dbReference type="Pfam" id="PF07596"/>
    </source>
</evidence>
<name>A0A2Z3H7I4_9BACT</name>
<dbReference type="KEGG" id="gog:C1280_27355"/>
<evidence type="ECO:0000313" key="4">
    <source>
        <dbReference type="Proteomes" id="UP000245802"/>
    </source>
</evidence>
<proteinExistence type="predicted"/>
<dbReference type="OrthoDB" id="209819at2"/>
<dbReference type="Pfam" id="PF07596">
    <property type="entry name" value="SBP_bac_10"/>
    <property type="match status" value="1"/>
</dbReference>